<accession>X0X5C9</accession>
<sequence length="44" mass="4830">RTIKFLELSEMPTPNEDGVALIEFQVKNDGGTSAKVFVAKLECC</sequence>
<proteinExistence type="predicted"/>
<organism evidence="1">
    <name type="scientific">marine sediment metagenome</name>
    <dbReference type="NCBI Taxonomy" id="412755"/>
    <lineage>
        <taxon>unclassified sequences</taxon>
        <taxon>metagenomes</taxon>
        <taxon>ecological metagenomes</taxon>
    </lineage>
</organism>
<dbReference type="AlphaFoldDB" id="X0X5C9"/>
<name>X0X5C9_9ZZZZ</name>
<protein>
    <submittedName>
        <fullName evidence="1">Uncharacterized protein</fullName>
    </submittedName>
</protein>
<feature type="non-terminal residue" evidence="1">
    <location>
        <position position="1"/>
    </location>
</feature>
<evidence type="ECO:0000313" key="1">
    <source>
        <dbReference type="EMBL" id="GAG31868.1"/>
    </source>
</evidence>
<reference evidence="1" key="1">
    <citation type="journal article" date="2014" name="Front. Microbiol.">
        <title>High frequency of phylogenetically diverse reductive dehalogenase-homologous genes in deep subseafloor sedimentary metagenomes.</title>
        <authorList>
            <person name="Kawai M."/>
            <person name="Futagami T."/>
            <person name="Toyoda A."/>
            <person name="Takaki Y."/>
            <person name="Nishi S."/>
            <person name="Hori S."/>
            <person name="Arai W."/>
            <person name="Tsubouchi T."/>
            <person name="Morono Y."/>
            <person name="Uchiyama I."/>
            <person name="Ito T."/>
            <person name="Fujiyama A."/>
            <person name="Inagaki F."/>
            <person name="Takami H."/>
        </authorList>
    </citation>
    <scope>NUCLEOTIDE SEQUENCE</scope>
    <source>
        <strain evidence="1">Expedition CK06-06</strain>
    </source>
</reference>
<dbReference type="EMBL" id="BARS01040088">
    <property type="protein sequence ID" value="GAG31868.1"/>
    <property type="molecule type" value="Genomic_DNA"/>
</dbReference>
<comment type="caution">
    <text evidence="1">The sequence shown here is derived from an EMBL/GenBank/DDBJ whole genome shotgun (WGS) entry which is preliminary data.</text>
</comment>
<gene>
    <name evidence="1" type="ORF">S01H1_61155</name>
</gene>